<dbReference type="RefSeq" id="WP_193844925.1">
    <property type="nucleotide sequence ID" value="NZ_PRDM01000001.1"/>
</dbReference>
<comment type="caution">
    <text evidence="1">The sequence shown here is derived from an EMBL/GenBank/DDBJ whole genome shotgun (WGS) entry which is preliminary data.</text>
</comment>
<evidence type="ECO:0000313" key="1">
    <source>
        <dbReference type="EMBL" id="MBE8723896.1"/>
    </source>
</evidence>
<name>A0ABR9TEW4_9FLAO</name>
<dbReference type="Proteomes" id="UP000640614">
    <property type="component" value="Unassembled WGS sequence"/>
</dbReference>
<sequence>MKNIKQIIFIFIVLSLFNCKGQTEEGVQYPKEKIMTTDRFDIERFKNYPKVLKLGEEKKLPSKIDTLPDGTIIDYSWGKGLDKKKYYSKKTIPPVPAFSYIDKEYYENGVLKQEREVFLGQSINSDQIRFGVSKYYDETGQLIKTVDELVKYDKIRVKPSNLLEILKREPLFVSFTKEERKHFIEIFQLNEKIDEITPDIVNKALKKHVILDPDSRPDVENVFLKLSEDEKSWNVIKDIYPFGLIELNIDANSGKIISRTYTEETRP</sequence>
<keyword evidence="2" id="KW-1185">Reference proteome</keyword>
<protein>
    <recommendedName>
        <fullName evidence="3">Lipoprotein</fullName>
    </recommendedName>
</protein>
<dbReference type="EMBL" id="PRDM01000001">
    <property type="protein sequence ID" value="MBE8723896.1"/>
    <property type="molecule type" value="Genomic_DNA"/>
</dbReference>
<organism evidence="1 2">
    <name type="scientific">Flavobacterium hungaricum</name>
    <dbReference type="NCBI Taxonomy" id="2082725"/>
    <lineage>
        <taxon>Bacteria</taxon>
        <taxon>Pseudomonadati</taxon>
        <taxon>Bacteroidota</taxon>
        <taxon>Flavobacteriia</taxon>
        <taxon>Flavobacteriales</taxon>
        <taxon>Flavobacteriaceae</taxon>
        <taxon>Flavobacterium</taxon>
    </lineage>
</organism>
<proteinExistence type="predicted"/>
<reference evidence="1 2" key="1">
    <citation type="submission" date="2018-07" db="EMBL/GenBank/DDBJ databases">
        <title>Genome assembly of strain KB82.</title>
        <authorList>
            <person name="Kukolya J."/>
            <person name="Horvath B."/>
            <person name="Nagy I."/>
            <person name="Toth A."/>
        </authorList>
    </citation>
    <scope>NUCLEOTIDE SEQUENCE [LARGE SCALE GENOMIC DNA]</scope>
    <source>
        <strain evidence="1 2">Kb82</strain>
    </source>
</reference>
<evidence type="ECO:0000313" key="2">
    <source>
        <dbReference type="Proteomes" id="UP000640614"/>
    </source>
</evidence>
<accession>A0ABR9TEW4</accession>
<gene>
    <name evidence="1" type="ORF">C4F50_02975</name>
</gene>
<evidence type="ECO:0008006" key="3">
    <source>
        <dbReference type="Google" id="ProtNLM"/>
    </source>
</evidence>